<accession>A0AAD7EXL1</accession>
<name>A0AAD7EXL1_9AGAR</name>
<keyword evidence="3" id="KW-1185">Reference proteome</keyword>
<keyword evidence="1" id="KW-0812">Transmembrane</keyword>
<feature type="transmembrane region" description="Helical" evidence="1">
    <location>
        <begin position="127"/>
        <end position="155"/>
    </location>
</feature>
<feature type="transmembrane region" description="Helical" evidence="1">
    <location>
        <begin position="88"/>
        <end position="107"/>
    </location>
</feature>
<comment type="caution">
    <text evidence="2">The sequence shown here is derived from an EMBL/GenBank/DDBJ whole genome shotgun (WGS) entry which is preliminary data.</text>
</comment>
<dbReference type="Proteomes" id="UP001218218">
    <property type="component" value="Unassembled WGS sequence"/>
</dbReference>
<keyword evidence="1" id="KW-0472">Membrane</keyword>
<keyword evidence="1" id="KW-1133">Transmembrane helix</keyword>
<dbReference type="AlphaFoldDB" id="A0AAD7EXL1"/>
<sequence>MYNRHLHSSHAVQYTMIGQMRAPTLNAEFNKTGGETVFMVLFKKISATGVGWVLALVVIAMLLVGYTVVMVIFLSHRLAGMLKQGEKMLLDLHLTTLNFFILVPYVITVGSTELQIRKNQLCLGNVFWGFGQVFSTAPLFFLIILPFSHSLALLLSHFLVI</sequence>
<reference evidence="2" key="1">
    <citation type="submission" date="2023-03" db="EMBL/GenBank/DDBJ databases">
        <title>Massive genome expansion in bonnet fungi (Mycena s.s.) driven by repeated elements and novel gene families across ecological guilds.</title>
        <authorList>
            <consortium name="Lawrence Berkeley National Laboratory"/>
            <person name="Harder C.B."/>
            <person name="Miyauchi S."/>
            <person name="Viragh M."/>
            <person name="Kuo A."/>
            <person name="Thoen E."/>
            <person name="Andreopoulos B."/>
            <person name="Lu D."/>
            <person name="Skrede I."/>
            <person name="Drula E."/>
            <person name="Henrissat B."/>
            <person name="Morin E."/>
            <person name="Kohler A."/>
            <person name="Barry K."/>
            <person name="LaButti K."/>
            <person name="Morin E."/>
            <person name="Salamov A."/>
            <person name="Lipzen A."/>
            <person name="Mereny Z."/>
            <person name="Hegedus B."/>
            <person name="Baldrian P."/>
            <person name="Stursova M."/>
            <person name="Weitz H."/>
            <person name="Taylor A."/>
            <person name="Grigoriev I.V."/>
            <person name="Nagy L.G."/>
            <person name="Martin F."/>
            <person name="Kauserud H."/>
        </authorList>
    </citation>
    <scope>NUCLEOTIDE SEQUENCE</scope>
    <source>
        <strain evidence="2">CBHHK002</strain>
    </source>
</reference>
<dbReference type="EMBL" id="JARIHO010000009">
    <property type="protein sequence ID" value="KAJ7355590.1"/>
    <property type="molecule type" value="Genomic_DNA"/>
</dbReference>
<proteinExistence type="predicted"/>
<gene>
    <name evidence="2" type="ORF">DFH08DRAFT_803570</name>
</gene>
<evidence type="ECO:0000256" key="1">
    <source>
        <dbReference type="SAM" id="Phobius"/>
    </source>
</evidence>
<protein>
    <submittedName>
        <fullName evidence="2">Uncharacterized protein</fullName>
    </submittedName>
</protein>
<evidence type="ECO:0000313" key="3">
    <source>
        <dbReference type="Proteomes" id="UP001218218"/>
    </source>
</evidence>
<feature type="transmembrane region" description="Helical" evidence="1">
    <location>
        <begin position="49"/>
        <end position="76"/>
    </location>
</feature>
<organism evidence="2 3">
    <name type="scientific">Mycena albidolilacea</name>
    <dbReference type="NCBI Taxonomy" id="1033008"/>
    <lineage>
        <taxon>Eukaryota</taxon>
        <taxon>Fungi</taxon>
        <taxon>Dikarya</taxon>
        <taxon>Basidiomycota</taxon>
        <taxon>Agaricomycotina</taxon>
        <taxon>Agaricomycetes</taxon>
        <taxon>Agaricomycetidae</taxon>
        <taxon>Agaricales</taxon>
        <taxon>Marasmiineae</taxon>
        <taxon>Mycenaceae</taxon>
        <taxon>Mycena</taxon>
    </lineage>
</organism>
<evidence type="ECO:0000313" key="2">
    <source>
        <dbReference type="EMBL" id="KAJ7355590.1"/>
    </source>
</evidence>